<evidence type="ECO:0000313" key="8">
    <source>
        <dbReference type="Proteomes" id="UP000054937"/>
    </source>
</evidence>
<evidence type="ECO:0000256" key="2">
    <source>
        <dbReference type="ARBA" id="ARBA00023145"/>
    </source>
</evidence>
<keyword evidence="3" id="KW-1015">Disulfide bond</keyword>
<dbReference type="GO" id="GO:0006508">
    <property type="term" value="P:proteolysis"/>
    <property type="evidence" value="ECO:0007669"/>
    <property type="project" value="InterPro"/>
</dbReference>
<sequence>MKIKLQIVFIAILLLLQNYKLQVQSLQTIVDENVNLQEEFEKFKLKFDKNYENLEEEKQKFRNFVENYFMVQELNANSNGFVEYALSQFHDLSQEEFENQILMNQGSPITFEKTRYRQIPENYLEDGEIPSSWNWVDYGAVSPVKDQGSVGTCWAFSTVGNVEGVWYLAGNDLIELSEQQLNDCASTQEPSQKRAICGVFGGWPYLALTYIIDVGGMNSLEDYRYCVGIKQKDNPCYPCSAPGYNEQLCGPGSYPPSCDFIKYPCRMSEYKKVAQLESWELLSSDEEILKKQLYENGPISVLLNARQLSSYKKGVYSPKKCDPEILNHAVLLVGYGHDEESGLDYWIVKNSWGTGWGLDGYFWIERGVGKCGINAQPVTGIVGQEFIKGPRKFEKKQKV</sequence>
<evidence type="ECO:0000259" key="6">
    <source>
        <dbReference type="SMART" id="SM00848"/>
    </source>
</evidence>
<feature type="domain" description="Peptidase C1A papain C-terminal" evidence="5">
    <location>
        <begin position="129"/>
        <end position="381"/>
    </location>
</feature>
<keyword evidence="4" id="KW-0732">Signal</keyword>
<evidence type="ECO:0000256" key="3">
    <source>
        <dbReference type="ARBA" id="ARBA00023157"/>
    </source>
</evidence>
<proteinExistence type="inferred from homology"/>
<evidence type="ECO:0000259" key="5">
    <source>
        <dbReference type="SMART" id="SM00645"/>
    </source>
</evidence>
<dbReference type="SUPFAM" id="SSF54001">
    <property type="entry name" value="Cysteine proteinases"/>
    <property type="match status" value="1"/>
</dbReference>
<dbReference type="InterPro" id="IPR013128">
    <property type="entry name" value="Peptidase_C1A"/>
</dbReference>
<organism evidence="7 8">
    <name type="scientific">Pseudocohnilembus persalinus</name>
    <name type="common">Ciliate</name>
    <dbReference type="NCBI Taxonomy" id="266149"/>
    <lineage>
        <taxon>Eukaryota</taxon>
        <taxon>Sar</taxon>
        <taxon>Alveolata</taxon>
        <taxon>Ciliophora</taxon>
        <taxon>Intramacronucleata</taxon>
        <taxon>Oligohymenophorea</taxon>
        <taxon>Scuticociliatia</taxon>
        <taxon>Philasterida</taxon>
        <taxon>Pseudocohnilembidae</taxon>
        <taxon>Pseudocohnilembus</taxon>
    </lineage>
</organism>
<feature type="chain" id="PRO_5018582413" description="Papain family cysteine protease" evidence="4">
    <location>
        <begin position="26"/>
        <end position="399"/>
    </location>
</feature>
<dbReference type="Pfam" id="PF00112">
    <property type="entry name" value="Peptidase_C1"/>
    <property type="match status" value="1"/>
</dbReference>
<evidence type="ECO:0000313" key="7">
    <source>
        <dbReference type="EMBL" id="KRX05889.1"/>
    </source>
</evidence>
<evidence type="ECO:0000256" key="4">
    <source>
        <dbReference type="SAM" id="SignalP"/>
    </source>
</evidence>
<comment type="similarity">
    <text evidence="1">Belongs to the peptidase C1 family.</text>
</comment>
<keyword evidence="8" id="KW-1185">Reference proteome</keyword>
<dbReference type="AlphaFoldDB" id="A0A0V0QUH5"/>
<dbReference type="PROSITE" id="PS00640">
    <property type="entry name" value="THIOL_PROTEASE_ASN"/>
    <property type="match status" value="1"/>
</dbReference>
<dbReference type="PRINTS" id="PR00705">
    <property type="entry name" value="PAPAIN"/>
</dbReference>
<dbReference type="GO" id="GO:0008234">
    <property type="term" value="F:cysteine-type peptidase activity"/>
    <property type="evidence" value="ECO:0007669"/>
    <property type="project" value="InterPro"/>
</dbReference>
<dbReference type="InterPro" id="IPR013201">
    <property type="entry name" value="Prot_inhib_I29"/>
</dbReference>
<dbReference type="InterPro" id="IPR000668">
    <property type="entry name" value="Peptidase_C1A_C"/>
</dbReference>
<dbReference type="OrthoDB" id="640249at2759"/>
<keyword evidence="2" id="KW-0865">Zymogen</keyword>
<gene>
    <name evidence="7" type="ORF">PPERSA_03826</name>
</gene>
<dbReference type="PANTHER" id="PTHR12411">
    <property type="entry name" value="CYSTEINE PROTEASE FAMILY C1-RELATED"/>
    <property type="match status" value="1"/>
</dbReference>
<dbReference type="InterPro" id="IPR038765">
    <property type="entry name" value="Papain-like_cys_pep_sf"/>
</dbReference>
<evidence type="ECO:0000256" key="1">
    <source>
        <dbReference type="ARBA" id="ARBA00008455"/>
    </source>
</evidence>
<dbReference type="InterPro" id="IPR000169">
    <property type="entry name" value="Pept_cys_AS"/>
</dbReference>
<dbReference type="Proteomes" id="UP000054937">
    <property type="component" value="Unassembled WGS sequence"/>
</dbReference>
<dbReference type="SMART" id="SM00848">
    <property type="entry name" value="Inhibitor_I29"/>
    <property type="match status" value="1"/>
</dbReference>
<dbReference type="SMART" id="SM00645">
    <property type="entry name" value="Pept_C1"/>
    <property type="match status" value="1"/>
</dbReference>
<evidence type="ECO:0008006" key="9">
    <source>
        <dbReference type="Google" id="ProtNLM"/>
    </source>
</evidence>
<dbReference type="InterPro" id="IPR039417">
    <property type="entry name" value="Peptidase_C1A_papain-like"/>
</dbReference>
<comment type="caution">
    <text evidence="7">The sequence shown here is derived from an EMBL/GenBank/DDBJ whole genome shotgun (WGS) entry which is preliminary data.</text>
</comment>
<dbReference type="InterPro" id="IPR025660">
    <property type="entry name" value="Pept_his_AS"/>
</dbReference>
<dbReference type="CDD" id="cd02248">
    <property type="entry name" value="Peptidase_C1A"/>
    <property type="match status" value="1"/>
</dbReference>
<dbReference type="PROSITE" id="PS00139">
    <property type="entry name" value="THIOL_PROTEASE_CYS"/>
    <property type="match status" value="1"/>
</dbReference>
<name>A0A0V0QUH5_PSEPJ</name>
<dbReference type="InParanoid" id="A0A0V0QUH5"/>
<dbReference type="InterPro" id="IPR025661">
    <property type="entry name" value="Pept_asp_AS"/>
</dbReference>
<reference evidence="7 8" key="1">
    <citation type="journal article" date="2015" name="Sci. Rep.">
        <title>Genome of the facultative scuticociliatosis pathogen Pseudocohnilembus persalinus provides insight into its virulence through horizontal gene transfer.</title>
        <authorList>
            <person name="Xiong J."/>
            <person name="Wang G."/>
            <person name="Cheng J."/>
            <person name="Tian M."/>
            <person name="Pan X."/>
            <person name="Warren A."/>
            <person name="Jiang C."/>
            <person name="Yuan D."/>
            <person name="Miao W."/>
        </authorList>
    </citation>
    <scope>NUCLEOTIDE SEQUENCE [LARGE SCALE GENOMIC DNA]</scope>
    <source>
        <strain evidence="7">36N120E</strain>
    </source>
</reference>
<dbReference type="Gene3D" id="3.90.70.10">
    <property type="entry name" value="Cysteine proteinases"/>
    <property type="match status" value="1"/>
</dbReference>
<feature type="signal peptide" evidence="4">
    <location>
        <begin position="1"/>
        <end position="25"/>
    </location>
</feature>
<feature type="domain" description="Cathepsin propeptide inhibitor" evidence="6">
    <location>
        <begin position="40"/>
        <end position="97"/>
    </location>
</feature>
<protein>
    <recommendedName>
        <fullName evidence="9">Papain family cysteine protease</fullName>
    </recommendedName>
</protein>
<dbReference type="EMBL" id="LDAU01000103">
    <property type="protein sequence ID" value="KRX05889.1"/>
    <property type="molecule type" value="Genomic_DNA"/>
</dbReference>
<dbReference type="Pfam" id="PF08246">
    <property type="entry name" value="Inhibitor_I29"/>
    <property type="match status" value="1"/>
</dbReference>
<accession>A0A0V0QUH5</accession>
<dbReference type="PROSITE" id="PS00639">
    <property type="entry name" value="THIOL_PROTEASE_HIS"/>
    <property type="match status" value="1"/>
</dbReference>